<keyword evidence="4 8" id="KW-0812">Transmembrane</keyword>
<feature type="transmembrane region" description="Helical" evidence="8">
    <location>
        <begin position="435"/>
        <end position="458"/>
    </location>
</feature>
<feature type="transmembrane region" description="Helical" evidence="8">
    <location>
        <begin position="288"/>
        <end position="306"/>
    </location>
</feature>
<feature type="transmembrane region" description="Helical" evidence="8">
    <location>
        <begin position="79"/>
        <end position="96"/>
    </location>
</feature>
<name>A0AAD5WWJ4_9PEZI</name>
<dbReference type="GO" id="GO:0006629">
    <property type="term" value="P:lipid metabolic process"/>
    <property type="evidence" value="ECO:0007669"/>
    <property type="project" value="InterPro"/>
</dbReference>
<comment type="subcellular location">
    <subcellularLocation>
        <location evidence="1">Membrane</location>
        <topology evidence="1">Multi-pass membrane protein</topology>
    </subcellularLocation>
</comment>
<evidence type="ECO:0000256" key="4">
    <source>
        <dbReference type="ARBA" id="ARBA00022692"/>
    </source>
</evidence>
<evidence type="ECO:0000313" key="10">
    <source>
        <dbReference type="EMBL" id="KAJ2905352.1"/>
    </source>
</evidence>
<feature type="transmembrane region" description="Helical" evidence="8">
    <location>
        <begin position="52"/>
        <end position="70"/>
    </location>
</feature>
<keyword evidence="11" id="KW-1185">Reference proteome</keyword>
<dbReference type="GO" id="GO:0008374">
    <property type="term" value="F:O-acyltransferase activity"/>
    <property type="evidence" value="ECO:0007669"/>
    <property type="project" value="InterPro"/>
</dbReference>
<dbReference type="Proteomes" id="UP001201980">
    <property type="component" value="Unassembled WGS sequence"/>
</dbReference>
<protein>
    <recommendedName>
        <fullName evidence="9">Wax synthase domain-containing protein</fullName>
    </recommendedName>
</protein>
<evidence type="ECO:0000256" key="8">
    <source>
        <dbReference type="SAM" id="Phobius"/>
    </source>
</evidence>
<feature type="region of interest" description="Disordered" evidence="7">
    <location>
        <begin position="150"/>
        <end position="194"/>
    </location>
</feature>
<evidence type="ECO:0000313" key="11">
    <source>
        <dbReference type="Proteomes" id="UP001201980"/>
    </source>
</evidence>
<sequence>MAAAHPQHPGTVSADANLSPAPATAILELAERARVLAEFLSRRSSGDVRPLVVPYSVLGTFVVPILYFAFPHTTPTRRWLFRARWLVFIAIVLFNLDLMRSTSSANFATAYAAGLLGSWGIMWGATVLVFTRPQFEYELISRRRRQGQGRETRIGLENGGCNSHAGGERGDWSKPDAQGQGQEPNSKPEIQMDRLDEDVKRSLSEGYEYYWQPYPADAPFLDRLRWSINLSMSFRGAGWNYAIATIPRPLKPSRSGSREVVRMDTIPIRAHTGVTRCLTRREFFAKRLTSIIIAYLCLDFLAVLMMKDPYFILGDPDQSHPALSPFLLSMPYSLLCLYRYFLVMVGVWSALLLMFSLHETVQLLATPWLLGPTQAELWQYPSVYGSAQSILDRGLLGFWGGFWHQTFRHSFTAPLQWFFGGGAENLKKRSASSQLVRATALFVALGVSGLLHAAGSYTAVRETTAWKAPAFFLASAVGMVVQTALAGLLRPVVAPRSFPRFVRKAANVAFAVGWTYWTAAPLADDFSESGIWLYEPVPFSPLRALGFGHPGDRAWRHRWGQLPYLWKGGRWWESGLAI</sequence>
<dbReference type="GO" id="GO:0016020">
    <property type="term" value="C:membrane"/>
    <property type="evidence" value="ECO:0007669"/>
    <property type="project" value="UniProtKB-SubCell"/>
</dbReference>
<keyword evidence="3" id="KW-0808">Transferase</keyword>
<feature type="domain" description="Wax synthase" evidence="9">
    <location>
        <begin position="380"/>
        <end position="473"/>
    </location>
</feature>
<evidence type="ECO:0000256" key="1">
    <source>
        <dbReference type="ARBA" id="ARBA00004141"/>
    </source>
</evidence>
<evidence type="ECO:0000256" key="3">
    <source>
        <dbReference type="ARBA" id="ARBA00022679"/>
    </source>
</evidence>
<dbReference type="AlphaFoldDB" id="A0AAD5WWJ4"/>
<feature type="transmembrane region" description="Helical" evidence="8">
    <location>
        <begin position="108"/>
        <end position="130"/>
    </location>
</feature>
<feature type="transmembrane region" description="Helical" evidence="8">
    <location>
        <begin position="337"/>
        <end position="357"/>
    </location>
</feature>
<comment type="caution">
    <text evidence="10">The sequence shown here is derived from an EMBL/GenBank/DDBJ whole genome shotgun (WGS) entry which is preliminary data.</text>
</comment>
<dbReference type="InterPro" id="IPR044851">
    <property type="entry name" value="Wax_synthase"/>
</dbReference>
<dbReference type="Pfam" id="PF13813">
    <property type="entry name" value="MBOAT_2"/>
    <property type="match status" value="1"/>
</dbReference>
<keyword evidence="5 8" id="KW-1133">Transmembrane helix</keyword>
<feature type="transmembrane region" description="Helical" evidence="8">
    <location>
        <begin position="470"/>
        <end position="493"/>
    </location>
</feature>
<accession>A0AAD5WWJ4</accession>
<proteinExistence type="inferred from homology"/>
<evidence type="ECO:0000256" key="6">
    <source>
        <dbReference type="ARBA" id="ARBA00023136"/>
    </source>
</evidence>
<comment type="similarity">
    <text evidence="2">Belongs to the wax synthase family.</text>
</comment>
<evidence type="ECO:0000256" key="7">
    <source>
        <dbReference type="SAM" id="MobiDB-lite"/>
    </source>
</evidence>
<gene>
    <name evidence="10" type="ORF">MKZ38_005651</name>
</gene>
<dbReference type="EMBL" id="JAKWBI020000033">
    <property type="protein sequence ID" value="KAJ2905352.1"/>
    <property type="molecule type" value="Genomic_DNA"/>
</dbReference>
<evidence type="ECO:0000256" key="2">
    <source>
        <dbReference type="ARBA" id="ARBA00007282"/>
    </source>
</evidence>
<organism evidence="10 11">
    <name type="scientific">Zalerion maritima</name>
    <dbReference type="NCBI Taxonomy" id="339359"/>
    <lineage>
        <taxon>Eukaryota</taxon>
        <taxon>Fungi</taxon>
        <taxon>Dikarya</taxon>
        <taxon>Ascomycota</taxon>
        <taxon>Pezizomycotina</taxon>
        <taxon>Sordariomycetes</taxon>
        <taxon>Lulworthiomycetidae</taxon>
        <taxon>Lulworthiales</taxon>
        <taxon>Lulworthiaceae</taxon>
        <taxon>Zalerion</taxon>
    </lineage>
</organism>
<dbReference type="PANTHER" id="PTHR31595">
    <property type="entry name" value="LONG-CHAIN-ALCOHOL O-FATTY-ACYLTRANSFERASE 3-RELATED"/>
    <property type="match status" value="1"/>
</dbReference>
<dbReference type="InterPro" id="IPR032805">
    <property type="entry name" value="Wax_synthase_dom"/>
</dbReference>
<evidence type="ECO:0000256" key="5">
    <source>
        <dbReference type="ARBA" id="ARBA00022989"/>
    </source>
</evidence>
<keyword evidence="6 8" id="KW-0472">Membrane</keyword>
<evidence type="ECO:0000259" key="9">
    <source>
        <dbReference type="Pfam" id="PF13813"/>
    </source>
</evidence>
<reference evidence="10" key="1">
    <citation type="submission" date="2022-07" db="EMBL/GenBank/DDBJ databases">
        <title>Draft genome sequence of Zalerion maritima ATCC 34329, a (micro)plastics degrading marine fungus.</title>
        <authorList>
            <person name="Paco A."/>
            <person name="Goncalves M.F.M."/>
            <person name="Rocha-Santos T.A.P."/>
            <person name="Alves A."/>
        </authorList>
    </citation>
    <scope>NUCLEOTIDE SEQUENCE</scope>
    <source>
        <strain evidence="10">ATCC 34329</strain>
    </source>
</reference>
<dbReference type="PANTHER" id="PTHR31595:SF67">
    <property type="entry name" value="WAX SYNTHASE DOMAIN-CONTAINING PROTEIN"/>
    <property type="match status" value="1"/>
</dbReference>